<evidence type="ECO:0000313" key="4">
    <source>
        <dbReference type="Proteomes" id="UP000515512"/>
    </source>
</evidence>
<dbReference type="RefSeq" id="WP_181585862.1">
    <property type="nucleotide sequence ID" value="NZ_CP059399.1"/>
</dbReference>
<feature type="signal peptide" evidence="1">
    <location>
        <begin position="1"/>
        <end position="19"/>
    </location>
</feature>
<dbReference type="AlphaFoldDB" id="A0A7D6ZT54"/>
<sequence>MRKFLIAAAAVLPILAGCAQEESAEERCAPVPAAGVTSAEEWLGRINHDPDNISLVVDDGRGNTAERRADDQQPLASAVKIVPLAAYARAVAAGTLDPRERISVSEWERWVFPGTDGGAHDSARTRLTGDTVTLDELVSAMIRESDNSVPDYLRARLGDRALVEAAAIGGWQDYIPSSKLGDVIRAVDPSVTDTWAAARRYVDDPDYRAAMQSKSMPSYDAQAAWADTTPTGSARQLASMHRSIASGSFGPGADIARAQLEWTTPPDGFVAMGFKGGSYPGVLTDTFYLRRADGTVATAVLLNRRMPGELWASALSSGFTEQDLLIRAMSEPDMLRRLTCAL</sequence>
<organism evidence="3 4">
    <name type="scientific">Nocardia huaxiensis</name>
    <dbReference type="NCBI Taxonomy" id="2755382"/>
    <lineage>
        <taxon>Bacteria</taxon>
        <taxon>Bacillati</taxon>
        <taxon>Actinomycetota</taxon>
        <taxon>Actinomycetes</taxon>
        <taxon>Mycobacteriales</taxon>
        <taxon>Nocardiaceae</taxon>
        <taxon>Nocardia</taxon>
    </lineage>
</organism>
<feature type="chain" id="PRO_5039210276" evidence="1">
    <location>
        <begin position="20"/>
        <end position="342"/>
    </location>
</feature>
<gene>
    <name evidence="3" type="ORF">H0264_27510</name>
</gene>
<dbReference type="GO" id="GO:0030655">
    <property type="term" value="P:beta-lactam antibiotic catabolic process"/>
    <property type="evidence" value="ECO:0007669"/>
    <property type="project" value="InterPro"/>
</dbReference>
<evidence type="ECO:0000259" key="2">
    <source>
        <dbReference type="Pfam" id="PF13354"/>
    </source>
</evidence>
<keyword evidence="3" id="KW-0378">Hydrolase</keyword>
<protein>
    <submittedName>
        <fullName evidence="3">Serine hydrolase</fullName>
    </submittedName>
</protein>
<dbReference type="PANTHER" id="PTHR35333">
    <property type="entry name" value="BETA-LACTAMASE"/>
    <property type="match status" value="1"/>
</dbReference>
<dbReference type="Proteomes" id="UP000515512">
    <property type="component" value="Chromosome"/>
</dbReference>
<feature type="domain" description="Beta-lactamase class A catalytic" evidence="2">
    <location>
        <begin position="56"/>
        <end position="258"/>
    </location>
</feature>
<keyword evidence="1" id="KW-0732">Signal</keyword>
<accession>A0A7D6ZT54</accession>
<name>A0A7D6ZT54_9NOCA</name>
<dbReference type="PANTHER" id="PTHR35333:SF3">
    <property type="entry name" value="BETA-LACTAMASE-TYPE TRANSPEPTIDASE FOLD CONTAINING PROTEIN"/>
    <property type="match status" value="1"/>
</dbReference>
<dbReference type="EMBL" id="CP059399">
    <property type="protein sequence ID" value="QLY34703.1"/>
    <property type="molecule type" value="Genomic_DNA"/>
</dbReference>
<dbReference type="GO" id="GO:0046677">
    <property type="term" value="P:response to antibiotic"/>
    <property type="evidence" value="ECO:0007669"/>
    <property type="project" value="InterPro"/>
</dbReference>
<dbReference type="KEGG" id="nhu:H0264_27510"/>
<reference evidence="3 4" key="1">
    <citation type="submission" date="2020-07" db="EMBL/GenBank/DDBJ databases">
        <authorList>
            <person name="Zhuang K."/>
            <person name="Ran Y."/>
        </authorList>
    </citation>
    <scope>NUCLEOTIDE SEQUENCE [LARGE SCALE GENOMIC DNA]</scope>
    <source>
        <strain evidence="3 4">WCH-YHL-001</strain>
    </source>
</reference>
<dbReference type="InterPro" id="IPR012338">
    <property type="entry name" value="Beta-lactam/transpept-like"/>
</dbReference>
<dbReference type="InterPro" id="IPR000871">
    <property type="entry name" value="Beta-lactam_class-A"/>
</dbReference>
<dbReference type="Gene3D" id="3.40.710.10">
    <property type="entry name" value="DD-peptidase/beta-lactamase superfamily"/>
    <property type="match status" value="1"/>
</dbReference>
<evidence type="ECO:0000313" key="3">
    <source>
        <dbReference type="EMBL" id="QLY34703.1"/>
    </source>
</evidence>
<dbReference type="InterPro" id="IPR045155">
    <property type="entry name" value="Beta-lactam_cat"/>
</dbReference>
<dbReference type="GO" id="GO:0008800">
    <property type="term" value="F:beta-lactamase activity"/>
    <property type="evidence" value="ECO:0007669"/>
    <property type="project" value="InterPro"/>
</dbReference>
<keyword evidence="4" id="KW-1185">Reference proteome</keyword>
<dbReference type="Pfam" id="PF13354">
    <property type="entry name" value="Beta-lactamase2"/>
    <property type="match status" value="1"/>
</dbReference>
<proteinExistence type="predicted"/>
<dbReference type="SUPFAM" id="SSF56601">
    <property type="entry name" value="beta-lactamase/transpeptidase-like"/>
    <property type="match status" value="1"/>
</dbReference>
<dbReference type="PROSITE" id="PS51257">
    <property type="entry name" value="PROKAR_LIPOPROTEIN"/>
    <property type="match status" value="1"/>
</dbReference>
<evidence type="ECO:0000256" key="1">
    <source>
        <dbReference type="SAM" id="SignalP"/>
    </source>
</evidence>